<protein>
    <submittedName>
        <fullName evidence="2">Uncharacterized protein</fullName>
    </submittedName>
</protein>
<sequence length="87" mass="9948">MKTSYAKIIKKVETSATNAGDGKCSRDAVWSGSWCRKLNMLGIYMQRSWIITGVTALILTLIYTFTSPILKFIRQSKWLEVDQLEIE</sequence>
<gene>
    <name evidence="2" type="ORF">FRX31_034694</name>
</gene>
<comment type="caution">
    <text evidence="2">The sequence shown here is derived from an EMBL/GenBank/DDBJ whole genome shotgun (WGS) entry which is preliminary data.</text>
</comment>
<keyword evidence="1" id="KW-1133">Transmembrane helix</keyword>
<dbReference type="OrthoDB" id="2126698at2759"/>
<dbReference type="AlphaFoldDB" id="A0A7J6UU66"/>
<accession>A0A7J6UU66</accession>
<keyword evidence="3" id="KW-1185">Reference proteome</keyword>
<reference evidence="2 3" key="1">
    <citation type="submission" date="2020-06" db="EMBL/GenBank/DDBJ databases">
        <title>Transcriptomic and genomic resources for Thalictrum thalictroides and T. hernandezii: Facilitating candidate gene discovery in an emerging model plant lineage.</title>
        <authorList>
            <person name="Arias T."/>
            <person name="Riano-Pachon D.M."/>
            <person name="Di Stilio V.S."/>
        </authorList>
    </citation>
    <scope>NUCLEOTIDE SEQUENCE [LARGE SCALE GENOMIC DNA]</scope>
    <source>
        <strain evidence="3">cv. WT478/WT964</strain>
        <tissue evidence="2">Leaves</tissue>
    </source>
</reference>
<evidence type="ECO:0000313" key="3">
    <source>
        <dbReference type="Proteomes" id="UP000554482"/>
    </source>
</evidence>
<evidence type="ECO:0000256" key="1">
    <source>
        <dbReference type="SAM" id="Phobius"/>
    </source>
</evidence>
<proteinExistence type="predicted"/>
<organism evidence="2 3">
    <name type="scientific">Thalictrum thalictroides</name>
    <name type="common">Rue-anemone</name>
    <name type="synonym">Anemone thalictroides</name>
    <dbReference type="NCBI Taxonomy" id="46969"/>
    <lineage>
        <taxon>Eukaryota</taxon>
        <taxon>Viridiplantae</taxon>
        <taxon>Streptophyta</taxon>
        <taxon>Embryophyta</taxon>
        <taxon>Tracheophyta</taxon>
        <taxon>Spermatophyta</taxon>
        <taxon>Magnoliopsida</taxon>
        <taxon>Ranunculales</taxon>
        <taxon>Ranunculaceae</taxon>
        <taxon>Thalictroideae</taxon>
        <taxon>Thalictrum</taxon>
    </lineage>
</organism>
<keyword evidence="1" id="KW-0472">Membrane</keyword>
<feature type="transmembrane region" description="Helical" evidence="1">
    <location>
        <begin position="49"/>
        <end position="70"/>
    </location>
</feature>
<dbReference type="EMBL" id="JABWDY010043674">
    <property type="protein sequence ID" value="KAF5175715.1"/>
    <property type="molecule type" value="Genomic_DNA"/>
</dbReference>
<evidence type="ECO:0000313" key="2">
    <source>
        <dbReference type="EMBL" id="KAF5175715.1"/>
    </source>
</evidence>
<name>A0A7J6UU66_THATH</name>
<keyword evidence="1" id="KW-0812">Transmembrane</keyword>
<dbReference type="Proteomes" id="UP000554482">
    <property type="component" value="Unassembled WGS sequence"/>
</dbReference>